<feature type="compositionally biased region" description="Low complexity" evidence="3">
    <location>
        <begin position="368"/>
        <end position="377"/>
    </location>
</feature>
<feature type="region of interest" description="Disordered" evidence="3">
    <location>
        <begin position="318"/>
        <end position="377"/>
    </location>
</feature>
<keyword evidence="4" id="KW-0472">Membrane</keyword>
<feature type="compositionally biased region" description="Pro residues" evidence="3">
    <location>
        <begin position="13"/>
        <end position="22"/>
    </location>
</feature>
<dbReference type="NCBIfam" id="TIGR01076">
    <property type="entry name" value="sortase_fam"/>
    <property type="match status" value="1"/>
</dbReference>
<dbReference type="EMBL" id="BSUL01000001">
    <property type="protein sequence ID" value="GMA29415.1"/>
    <property type="molecule type" value="Genomic_DNA"/>
</dbReference>
<protein>
    <recommendedName>
        <fullName evidence="7">Class C sortase</fullName>
    </recommendedName>
</protein>
<dbReference type="GO" id="GO:0016787">
    <property type="term" value="F:hydrolase activity"/>
    <property type="evidence" value="ECO:0007669"/>
    <property type="project" value="UniProtKB-KW"/>
</dbReference>
<name>A0AA37XC61_9MICO</name>
<feature type="region of interest" description="Disordered" evidence="3">
    <location>
        <begin position="1"/>
        <end position="31"/>
    </location>
</feature>
<evidence type="ECO:0000256" key="2">
    <source>
        <dbReference type="PIRSR" id="PIRSR605754-1"/>
    </source>
</evidence>
<dbReference type="Pfam" id="PF04203">
    <property type="entry name" value="Sortase"/>
    <property type="match status" value="1"/>
</dbReference>
<evidence type="ECO:0000256" key="4">
    <source>
        <dbReference type="SAM" id="Phobius"/>
    </source>
</evidence>
<keyword evidence="1" id="KW-0378">Hydrolase</keyword>
<dbReference type="Proteomes" id="UP001157160">
    <property type="component" value="Unassembled WGS sequence"/>
</dbReference>
<evidence type="ECO:0000313" key="5">
    <source>
        <dbReference type="EMBL" id="GMA29415.1"/>
    </source>
</evidence>
<feature type="active site" description="Acyl-thioester intermediate" evidence="2">
    <location>
        <position position="251"/>
    </location>
</feature>
<reference evidence="5 6" key="1">
    <citation type="journal article" date="2014" name="Int. J. Syst. Evol. Microbiol.">
        <title>Complete genome sequence of Corynebacterium casei LMG S-19264T (=DSM 44701T), isolated from a smear-ripened cheese.</title>
        <authorList>
            <consortium name="US DOE Joint Genome Institute (JGI-PGF)"/>
            <person name="Walter F."/>
            <person name="Albersmeier A."/>
            <person name="Kalinowski J."/>
            <person name="Ruckert C."/>
        </authorList>
    </citation>
    <scope>NUCLEOTIDE SEQUENCE [LARGE SCALE GENOMIC DNA]</scope>
    <source>
        <strain evidence="5 6">NBRC 112289</strain>
    </source>
</reference>
<evidence type="ECO:0000313" key="6">
    <source>
        <dbReference type="Proteomes" id="UP001157160"/>
    </source>
</evidence>
<keyword evidence="6" id="KW-1185">Reference proteome</keyword>
<organism evidence="5 6">
    <name type="scientific">Arenivirga flava</name>
    <dbReference type="NCBI Taxonomy" id="1930060"/>
    <lineage>
        <taxon>Bacteria</taxon>
        <taxon>Bacillati</taxon>
        <taxon>Actinomycetota</taxon>
        <taxon>Actinomycetes</taxon>
        <taxon>Micrococcales</taxon>
        <taxon>Microbacteriaceae</taxon>
        <taxon>Arenivirga</taxon>
    </lineage>
</organism>
<dbReference type="Gene3D" id="2.40.260.10">
    <property type="entry name" value="Sortase"/>
    <property type="match status" value="1"/>
</dbReference>
<evidence type="ECO:0008006" key="7">
    <source>
        <dbReference type="Google" id="ProtNLM"/>
    </source>
</evidence>
<comment type="caution">
    <text evidence="5">The sequence shown here is derived from an EMBL/GenBank/DDBJ whole genome shotgun (WGS) entry which is preliminary data.</text>
</comment>
<evidence type="ECO:0000256" key="1">
    <source>
        <dbReference type="ARBA" id="ARBA00022801"/>
    </source>
</evidence>
<dbReference type="CDD" id="cd05827">
    <property type="entry name" value="Sortase_C"/>
    <property type="match status" value="1"/>
</dbReference>
<dbReference type="InterPro" id="IPR042002">
    <property type="entry name" value="Sortase_C"/>
</dbReference>
<gene>
    <name evidence="5" type="ORF">GCM10025874_26680</name>
</gene>
<dbReference type="SUPFAM" id="SSF63817">
    <property type="entry name" value="Sortase"/>
    <property type="match status" value="1"/>
</dbReference>
<keyword evidence="4" id="KW-0812">Transmembrane</keyword>
<feature type="active site" description="Proton donor/acceptor" evidence="2">
    <location>
        <position position="189"/>
    </location>
</feature>
<dbReference type="AlphaFoldDB" id="A0AA37XC61"/>
<dbReference type="NCBIfam" id="NF033745">
    <property type="entry name" value="class_C_sortase"/>
    <property type="match status" value="1"/>
</dbReference>
<feature type="transmembrane region" description="Helical" evidence="4">
    <location>
        <begin position="290"/>
        <end position="314"/>
    </location>
</feature>
<dbReference type="InterPro" id="IPR005754">
    <property type="entry name" value="Sortase"/>
</dbReference>
<feature type="transmembrane region" description="Helical" evidence="4">
    <location>
        <begin position="41"/>
        <end position="65"/>
    </location>
</feature>
<accession>A0AA37XC61</accession>
<keyword evidence="4" id="KW-1133">Transmembrane helix</keyword>
<evidence type="ECO:0000256" key="3">
    <source>
        <dbReference type="SAM" id="MobiDB-lite"/>
    </source>
</evidence>
<feature type="compositionally biased region" description="Basic and acidic residues" evidence="3">
    <location>
        <begin position="1"/>
        <end position="10"/>
    </location>
</feature>
<sequence>MSAEGSERGHPATAPPSLPPGSAPAHTGRGRRRARWRLPKLALAVAVVAVLGAGVVLFPSIAGWLSQVQQAAEIGAIDGEIEDLGPDAVQQALAGARAYNAALVGGAAELPANERLPQAVAPDQEGDYAALLDVDSSGLMARVKVPSIAVDLPVYHGTSEAVLEEGVGHLEGTALPVGGAGTHAVLTGHRGLATSELFTNLDRVQVGETFTVEVFGEVLTYRVTDTRVVEPEDTETLLPVLGEDLVTLVTCTPLGVNSHRILVTGERILPTPAADVEAAGRPSELPGFPWWAVILGAVLLLGTVYVWWSGRPVLAAGARKRRRRDAEHRLEHAREERMNPRTRRAEPRPGTAPAERRPPRGARHARLARSASLWQTS</sequence>
<proteinExistence type="predicted"/>
<feature type="compositionally biased region" description="Basic and acidic residues" evidence="3">
    <location>
        <begin position="324"/>
        <end position="347"/>
    </location>
</feature>
<dbReference type="InterPro" id="IPR023365">
    <property type="entry name" value="Sortase_dom-sf"/>
</dbReference>